<proteinExistence type="predicted"/>
<evidence type="ECO:0000313" key="2">
    <source>
        <dbReference type="EMBL" id="CAF0985143.1"/>
    </source>
</evidence>
<evidence type="ECO:0000313" key="3">
    <source>
        <dbReference type="EMBL" id="CAF1281160.1"/>
    </source>
</evidence>
<organism evidence="2 4">
    <name type="scientific">Adineta steineri</name>
    <dbReference type="NCBI Taxonomy" id="433720"/>
    <lineage>
        <taxon>Eukaryota</taxon>
        <taxon>Metazoa</taxon>
        <taxon>Spiralia</taxon>
        <taxon>Gnathifera</taxon>
        <taxon>Rotifera</taxon>
        <taxon>Eurotatoria</taxon>
        <taxon>Bdelloidea</taxon>
        <taxon>Adinetida</taxon>
        <taxon>Adinetidae</taxon>
        <taxon>Adineta</taxon>
    </lineage>
</organism>
<accession>A0A814FQ57</accession>
<reference evidence="2" key="1">
    <citation type="submission" date="2021-02" db="EMBL/GenBank/DDBJ databases">
        <authorList>
            <person name="Nowell W R."/>
        </authorList>
    </citation>
    <scope>NUCLEOTIDE SEQUENCE</scope>
</reference>
<dbReference type="Proteomes" id="UP000663860">
    <property type="component" value="Unassembled WGS sequence"/>
</dbReference>
<name>A0A814FQ57_9BILA</name>
<sequence length="104" mass="11924">MATANQDLNKKIPHPEGGTPNAGGSVELIFHKFKRHFIVRQTEGNVYKDAEANEIGETTILVTNFLGNRPEYDDQAVRITKFPSKESRRGQYVIEYLNFEKERL</sequence>
<feature type="region of interest" description="Disordered" evidence="1">
    <location>
        <begin position="1"/>
        <end position="24"/>
    </location>
</feature>
<dbReference type="AlphaFoldDB" id="A0A814FQ57"/>
<dbReference type="Proteomes" id="UP000663845">
    <property type="component" value="Unassembled WGS sequence"/>
</dbReference>
<comment type="caution">
    <text evidence="2">The sequence shown here is derived from an EMBL/GenBank/DDBJ whole genome shotgun (WGS) entry which is preliminary data.</text>
</comment>
<evidence type="ECO:0000313" key="4">
    <source>
        <dbReference type="Proteomes" id="UP000663845"/>
    </source>
</evidence>
<dbReference type="EMBL" id="CAJNOE010000588">
    <property type="protein sequence ID" value="CAF1281160.1"/>
    <property type="molecule type" value="Genomic_DNA"/>
</dbReference>
<protein>
    <submittedName>
        <fullName evidence="2">Uncharacterized protein</fullName>
    </submittedName>
</protein>
<evidence type="ECO:0000256" key="1">
    <source>
        <dbReference type="SAM" id="MobiDB-lite"/>
    </source>
</evidence>
<dbReference type="EMBL" id="CAJNOG010000129">
    <property type="protein sequence ID" value="CAF0985143.1"/>
    <property type="molecule type" value="Genomic_DNA"/>
</dbReference>
<gene>
    <name evidence="3" type="ORF">IZO911_LOCUS32975</name>
    <name evidence="2" type="ORF">JYZ213_LOCUS15147</name>
</gene>